<protein>
    <submittedName>
        <fullName evidence="1">Uncharacterized protein</fullName>
    </submittedName>
</protein>
<name>A0A127Z5E7_9BASI</name>
<evidence type="ECO:0000313" key="1">
    <source>
        <dbReference type="EMBL" id="CDS81886.1"/>
    </source>
</evidence>
<gene>
    <name evidence="1" type="ORF">SPSC_00072</name>
</gene>
<proteinExistence type="predicted"/>
<dbReference type="AlphaFoldDB" id="A0A127Z5E7"/>
<dbReference type="EMBL" id="LK056650">
    <property type="protein sequence ID" value="CDS81886.1"/>
    <property type="molecule type" value="Genomic_DNA"/>
</dbReference>
<organism evidence="1">
    <name type="scientific">Sporisorium scitamineum</name>
    <dbReference type="NCBI Taxonomy" id="49012"/>
    <lineage>
        <taxon>Eukaryota</taxon>
        <taxon>Fungi</taxon>
        <taxon>Dikarya</taxon>
        <taxon>Basidiomycota</taxon>
        <taxon>Ustilaginomycotina</taxon>
        <taxon>Ustilaginomycetes</taxon>
        <taxon>Ustilaginales</taxon>
        <taxon>Ustilaginaceae</taxon>
        <taxon>Sporisorium</taxon>
    </lineage>
</organism>
<reference evidence="1" key="1">
    <citation type="submission" date="2014-06" db="EMBL/GenBank/DDBJ databases">
        <authorList>
            <person name="Ju J."/>
            <person name="Zhang J."/>
        </authorList>
    </citation>
    <scope>NUCLEOTIDE SEQUENCE</scope>
    <source>
        <strain evidence="1">SscI8</strain>
    </source>
</reference>
<sequence length="220" mass="24568">MNRLTVQVTGVALTYEITVLNAHYELRQACVQHIYRTVSRPPFPHRIAIDASHDTRSCSQSSIPSHCKLELSEMRTYTRSLFILSVAMLCMLRLTQATRSNSNRVVAITFSSTNSTIFSHSHTTLPNDTIASTRRRNRDTIPPTAARNVPPCCCARCTGASRTPHLGRARSSNSLQRQRKTLHSAWLGCFRPSRSSSCFRSQQHVSRRGSEVLCTAPPGI</sequence>
<accession>A0A127Z5E7</accession>